<evidence type="ECO:0000259" key="1">
    <source>
        <dbReference type="SMART" id="SM00974"/>
    </source>
</evidence>
<gene>
    <name evidence="2" type="ORF">SAMN05444273_103522</name>
</gene>
<dbReference type="EMBL" id="FQUV01000003">
    <property type="protein sequence ID" value="SHF04291.1"/>
    <property type="molecule type" value="Genomic_DNA"/>
</dbReference>
<dbReference type="InterPro" id="IPR018306">
    <property type="entry name" value="Phage_T5_Orf172_DNA-bd"/>
</dbReference>
<feature type="domain" description="Bacteriophage T5 Orf172 DNA-binding" evidence="1">
    <location>
        <begin position="11"/>
        <end position="96"/>
    </location>
</feature>
<dbReference type="SMART" id="SM00974">
    <property type="entry name" value="T5orf172"/>
    <property type="match status" value="1"/>
</dbReference>
<dbReference type="OrthoDB" id="7831254at2"/>
<reference evidence="3" key="1">
    <citation type="submission" date="2016-11" db="EMBL/GenBank/DDBJ databases">
        <authorList>
            <person name="Varghese N."/>
            <person name="Submissions S."/>
        </authorList>
    </citation>
    <scope>NUCLEOTIDE SEQUENCE [LARGE SCALE GENOMIC DNA]</scope>
    <source>
        <strain evidence="3">DSM 100566</strain>
    </source>
</reference>
<dbReference type="RefSeq" id="WP_073142830.1">
    <property type="nucleotide sequence ID" value="NZ_FQUV01000003.1"/>
</dbReference>
<name>A0A1M4YEQ5_9RHOB</name>
<dbReference type="STRING" id="1486859.SAMN05444273_103522"/>
<dbReference type="Pfam" id="PF10544">
    <property type="entry name" value="T5orf172"/>
    <property type="match status" value="1"/>
</dbReference>
<accession>A0A1M4YEQ5</accession>
<evidence type="ECO:0000313" key="3">
    <source>
        <dbReference type="Proteomes" id="UP000184144"/>
    </source>
</evidence>
<organism evidence="2 3">
    <name type="scientific">Litoreibacter ascidiaceicola</name>
    <dbReference type="NCBI Taxonomy" id="1486859"/>
    <lineage>
        <taxon>Bacteria</taxon>
        <taxon>Pseudomonadati</taxon>
        <taxon>Pseudomonadota</taxon>
        <taxon>Alphaproteobacteria</taxon>
        <taxon>Rhodobacterales</taxon>
        <taxon>Roseobacteraceae</taxon>
        <taxon>Litoreibacter</taxon>
    </lineage>
</organism>
<dbReference type="AlphaFoldDB" id="A0A1M4YEQ5"/>
<proteinExistence type="predicted"/>
<sequence length="283" mass="32643">MKAGWIYALYSEAAPLHKIGLTTTSPAQRIREINHSVNYGPFGPWKELDVRRVRDTSKVEAALHRRLAAKKSNDIPNTRELFHLSRDEARAALDSIPDSDLSEAVPIHNLRVEPDFLEYLMLLFQNSGLENFRDIQESWTFSLFPSTNGLRFFTLNIDRHEVAFSIPLENGVHQHVLVVDKLIRRDKAFMRQLKAMGAIVRTSPYASNWGDAVLINIEATFIDASNLLDSTTFRRAILAYWYDALLRMKEKGTRSLHARHHNYDAVSEVFRHMEERKRFRAPA</sequence>
<protein>
    <submittedName>
        <fullName evidence="2">T5orf172 domain-containing protein</fullName>
    </submittedName>
</protein>
<evidence type="ECO:0000313" key="2">
    <source>
        <dbReference type="EMBL" id="SHF04291.1"/>
    </source>
</evidence>
<dbReference type="Proteomes" id="UP000184144">
    <property type="component" value="Unassembled WGS sequence"/>
</dbReference>
<keyword evidence="3" id="KW-1185">Reference proteome</keyword>